<dbReference type="Proteomes" id="UP000799750">
    <property type="component" value="Unassembled WGS sequence"/>
</dbReference>
<feature type="transmembrane region" description="Helical" evidence="2">
    <location>
        <begin position="43"/>
        <end position="63"/>
    </location>
</feature>
<dbReference type="AlphaFoldDB" id="A0A6A6QS57"/>
<keyword evidence="2" id="KW-0812">Transmembrane</keyword>
<dbReference type="EMBL" id="MU004190">
    <property type="protein sequence ID" value="KAF2494974.1"/>
    <property type="molecule type" value="Genomic_DNA"/>
</dbReference>
<dbReference type="OrthoDB" id="3800531at2759"/>
<feature type="region of interest" description="Disordered" evidence="1">
    <location>
        <begin position="68"/>
        <end position="92"/>
    </location>
</feature>
<evidence type="ECO:0000256" key="2">
    <source>
        <dbReference type="SAM" id="Phobius"/>
    </source>
</evidence>
<evidence type="ECO:0000256" key="1">
    <source>
        <dbReference type="SAM" id="MobiDB-lite"/>
    </source>
</evidence>
<feature type="transmembrane region" description="Helical" evidence="2">
    <location>
        <begin position="147"/>
        <end position="171"/>
    </location>
</feature>
<sequence length="276" mass="30547">MSPLSHHSKFSSKILKFRTMSWSSTKDRCEWDYFDLRTGGPTFKTIALSFLVVVLTVAIEATVHSNVNATSEKKTPQSAQAASDAPPSSNNSWWFNPKPSPNIRANRLTLATILFIPLCVAFGFRMAETAPPNIRWECREILDIGPTWGAIIPLTIVPFVIASVAWTRAFVDCLLIRWGKGLHYPNNVAGSGIGWPPVAPILLPLIYIWKFVKKATVWVMGSPDIAESVAGDIELGGEERVRLIDDFDEAEISEGEEPPAYDGSLRETEIGFKVSQ</sequence>
<keyword evidence="2" id="KW-1133">Transmembrane helix</keyword>
<keyword evidence="4" id="KW-1185">Reference proteome</keyword>
<proteinExistence type="predicted"/>
<name>A0A6A6QS57_9PEZI</name>
<evidence type="ECO:0000313" key="3">
    <source>
        <dbReference type="EMBL" id="KAF2494974.1"/>
    </source>
</evidence>
<protein>
    <submittedName>
        <fullName evidence="3">Uncharacterized protein</fullName>
    </submittedName>
</protein>
<reference evidence="3" key="1">
    <citation type="journal article" date="2020" name="Stud. Mycol.">
        <title>101 Dothideomycetes genomes: a test case for predicting lifestyles and emergence of pathogens.</title>
        <authorList>
            <person name="Haridas S."/>
            <person name="Albert R."/>
            <person name="Binder M."/>
            <person name="Bloem J."/>
            <person name="Labutti K."/>
            <person name="Salamov A."/>
            <person name="Andreopoulos B."/>
            <person name="Baker S."/>
            <person name="Barry K."/>
            <person name="Bills G."/>
            <person name="Bluhm B."/>
            <person name="Cannon C."/>
            <person name="Castanera R."/>
            <person name="Culley D."/>
            <person name="Daum C."/>
            <person name="Ezra D."/>
            <person name="Gonzalez J."/>
            <person name="Henrissat B."/>
            <person name="Kuo A."/>
            <person name="Liang C."/>
            <person name="Lipzen A."/>
            <person name="Lutzoni F."/>
            <person name="Magnuson J."/>
            <person name="Mondo S."/>
            <person name="Nolan M."/>
            <person name="Ohm R."/>
            <person name="Pangilinan J."/>
            <person name="Park H.-J."/>
            <person name="Ramirez L."/>
            <person name="Alfaro M."/>
            <person name="Sun H."/>
            <person name="Tritt A."/>
            <person name="Yoshinaga Y."/>
            <person name="Zwiers L.-H."/>
            <person name="Turgeon B."/>
            <person name="Goodwin S."/>
            <person name="Spatafora J."/>
            <person name="Crous P."/>
            <person name="Grigoriev I."/>
        </authorList>
    </citation>
    <scope>NUCLEOTIDE SEQUENCE</scope>
    <source>
        <strain evidence="3">CBS 269.34</strain>
    </source>
</reference>
<keyword evidence="2" id="KW-0472">Membrane</keyword>
<feature type="transmembrane region" description="Helical" evidence="2">
    <location>
        <begin position="108"/>
        <end position="127"/>
    </location>
</feature>
<organism evidence="3 4">
    <name type="scientific">Lophium mytilinum</name>
    <dbReference type="NCBI Taxonomy" id="390894"/>
    <lineage>
        <taxon>Eukaryota</taxon>
        <taxon>Fungi</taxon>
        <taxon>Dikarya</taxon>
        <taxon>Ascomycota</taxon>
        <taxon>Pezizomycotina</taxon>
        <taxon>Dothideomycetes</taxon>
        <taxon>Pleosporomycetidae</taxon>
        <taxon>Mytilinidiales</taxon>
        <taxon>Mytilinidiaceae</taxon>
        <taxon>Lophium</taxon>
    </lineage>
</organism>
<evidence type="ECO:0000313" key="4">
    <source>
        <dbReference type="Proteomes" id="UP000799750"/>
    </source>
</evidence>
<gene>
    <name evidence="3" type="ORF">BU16DRAFT_51573</name>
</gene>
<feature type="compositionally biased region" description="Low complexity" evidence="1">
    <location>
        <begin position="76"/>
        <end position="92"/>
    </location>
</feature>
<accession>A0A6A6QS57</accession>